<dbReference type="EMBL" id="CM040997">
    <property type="protein sequence ID" value="MCJ8746205.1"/>
    <property type="molecule type" value="Genomic_DNA"/>
</dbReference>
<name>A0ACC5ZEB7_9TELE</name>
<sequence length="90" mass="10460">MLHPSKASLISPHSKAESKRDMQMVSGFMYITPANQLLQNHCWNLIQVLASQQASNVVTYTWYNCKINTLFGKRFPQRLVLMRFYLEHGT</sequence>
<evidence type="ECO:0000313" key="1">
    <source>
        <dbReference type="EMBL" id="MCJ8746205.1"/>
    </source>
</evidence>
<proteinExistence type="predicted"/>
<evidence type="ECO:0000313" key="2">
    <source>
        <dbReference type="Proteomes" id="UP000830395"/>
    </source>
</evidence>
<reference evidence="1" key="1">
    <citation type="submission" date="2020-02" db="EMBL/GenBank/DDBJ databases">
        <title>Genome sequencing of the panga catfish, Pangasius djambal.</title>
        <authorList>
            <person name="Wen M."/>
            <person name="Zahm M."/>
            <person name="Roques C."/>
            <person name="Cabau C."/>
            <person name="Klopp C."/>
            <person name="Donnadieu C."/>
            <person name="Jouanno E."/>
            <person name="Avarre J.-C."/>
            <person name="Campet M."/>
            <person name="Ha T."/>
            <person name="Dugue R."/>
            <person name="Lampietro C."/>
            <person name="Louis A."/>
            <person name="Herpin A."/>
            <person name="Echchiki A."/>
            <person name="Berthelot C."/>
            <person name="Parey E."/>
            <person name="Roest-Crollius H."/>
            <person name="Braasch I."/>
            <person name="Postlethwait J.H."/>
            <person name="Bobe J."/>
            <person name="Montfort J."/>
            <person name="Bouchez O."/>
            <person name="Begum T."/>
            <person name="Schartl M."/>
            <person name="Gustiano R."/>
            <person name="Guiguen Y."/>
        </authorList>
    </citation>
    <scope>NUCLEOTIDE SEQUENCE</scope>
    <source>
        <strain evidence="1">Pdj_M5554</strain>
    </source>
</reference>
<gene>
    <name evidence="1" type="ORF">PDJAM_G00139260</name>
</gene>
<organism evidence="1 2">
    <name type="scientific">Pangasius djambal</name>
    <dbReference type="NCBI Taxonomy" id="1691987"/>
    <lineage>
        <taxon>Eukaryota</taxon>
        <taxon>Metazoa</taxon>
        <taxon>Chordata</taxon>
        <taxon>Craniata</taxon>
        <taxon>Vertebrata</taxon>
        <taxon>Euteleostomi</taxon>
        <taxon>Actinopterygii</taxon>
        <taxon>Neopterygii</taxon>
        <taxon>Teleostei</taxon>
        <taxon>Ostariophysi</taxon>
        <taxon>Siluriformes</taxon>
        <taxon>Pangasiidae</taxon>
        <taxon>Pangasius</taxon>
    </lineage>
</organism>
<comment type="caution">
    <text evidence="1">The sequence shown here is derived from an EMBL/GenBank/DDBJ whole genome shotgun (WGS) entry which is preliminary data.</text>
</comment>
<feature type="non-terminal residue" evidence="1">
    <location>
        <position position="90"/>
    </location>
</feature>
<dbReference type="Proteomes" id="UP000830395">
    <property type="component" value="Chromosome 23"/>
</dbReference>
<protein>
    <submittedName>
        <fullName evidence="1">Uncharacterized protein</fullName>
    </submittedName>
</protein>
<accession>A0ACC5ZEB7</accession>
<keyword evidence="2" id="KW-1185">Reference proteome</keyword>